<comment type="caution">
    <text evidence="1">The sequence shown here is derived from an EMBL/GenBank/DDBJ whole genome shotgun (WGS) entry which is preliminary data.</text>
</comment>
<sequence>MTTLTKGLLGLVCACLIALGIYLKGYHDSDTKHLSEAQSAQLAFNKKQEEEREKSQAALADISKQWQAYLAQKSSVAQGTIDRLRADGLSLRVQLADATVRSVTSDGRSVPNGYAELHPNTSRFLIEQAQRADHQVTALQQTIRELQGERQGGN</sequence>
<gene>
    <name evidence="1" type="ORF">M5G17_09135</name>
</gene>
<proteinExistence type="predicted"/>
<reference evidence="1 2" key="1">
    <citation type="submission" date="2022-05" db="EMBL/GenBank/DDBJ databases">
        <title>Novel Pseudomonas spp. Isolated from a Rainbow Trout Aquaculture Facility.</title>
        <authorList>
            <person name="Testerman T."/>
            <person name="Graf J."/>
        </authorList>
    </citation>
    <scope>NUCLEOTIDE SEQUENCE [LARGE SCALE GENOMIC DNA]</scope>
    <source>
        <strain evidence="1 2">ID1025</strain>
    </source>
</reference>
<evidence type="ECO:0000313" key="2">
    <source>
        <dbReference type="Proteomes" id="UP001148184"/>
    </source>
</evidence>
<keyword evidence="2" id="KW-1185">Reference proteome</keyword>
<evidence type="ECO:0000313" key="1">
    <source>
        <dbReference type="EMBL" id="MDD1013841.1"/>
    </source>
</evidence>
<dbReference type="EMBL" id="JAMDGZ010000018">
    <property type="protein sequence ID" value="MDD1013841.1"/>
    <property type="molecule type" value="Genomic_DNA"/>
</dbReference>
<organism evidence="1 2">
    <name type="scientific">Pseudomonas rubra</name>
    <dbReference type="NCBI Taxonomy" id="2942627"/>
    <lineage>
        <taxon>Bacteria</taxon>
        <taxon>Pseudomonadati</taxon>
        <taxon>Pseudomonadota</taxon>
        <taxon>Gammaproteobacteria</taxon>
        <taxon>Pseudomonadales</taxon>
        <taxon>Pseudomonadaceae</taxon>
        <taxon>Pseudomonas</taxon>
    </lineage>
</organism>
<accession>A0ABT5P6B7</accession>
<evidence type="ECO:0008006" key="3">
    <source>
        <dbReference type="Google" id="ProtNLM"/>
    </source>
</evidence>
<dbReference type="Proteomes" id="UP001148184">
    <property type="component" value="Unassembled WGS sequence"/>
</dbReference>
<protein>
    <recommendedName>
        <fullName evidence="3">Prophage endopeptidase</fullName>
    </recommendedName>
</protein>
<name>A0ABT5P6B7_9PSED</name>